<evidence type="ECO:0000313" key="1">
    <source>
        <dbReference type="EMBL" id="SUB75098.1"/>
    </source>
</evidence>
<dbReference type="Gene3D" id="3.20.70.20">
    <property type="match status" value="1"/>
</dbReference>
<proteinExistence type="predicted"/>
<dbReference type="EMBL" id="UGTH01000001">
    <property type="protein sequence ID" value="SUB75098.1"/>
    <property type="molecule type" value="Genomic_DNA"/>
</dbReference>
<organism evidence="1 2">
    <name type="scientific">Peptoniphilus indolicus</name>
    <dbReference type="NCBI Taxonomy" id="33030"/>
    <lineage>
        <taxon>Bacteria</taxon>
        <taxon>Bacillati</taxon>
        <taxon>Bacillota</taxon>
        <taxon>Tissierellia</taxon>
        <taxon>Tissierellales</taxon>
        <taxon>Peptoniphilaceae</taxon>
        <taxon>Peptoniphilus</taxon>
    </lineage>
</organism>
<sequence length="513" mass="57844">MERFFDIESFRKEVLNTIQDTSLTYEQQTSRLAKLAENSLEYPVDGNDFYDLYETLEICDLDEGHAPYAPRYILPDYEKLLKEGSKFLRLAPAKTLDEALTNLLIFYHHVPSITRFPVYIGSLDTLLEPFVQDSDSLDDIRKKIRLFLIQLDRTIDDSFCHANIGPKETTVGNIILDELADLNNATPNLTLLYEEGITPDAFAEKAIVASIDSANPAFANHRYYQNDFGKNQYGIASCYNALPQVGGAFTLSRIRLNKIAEQSTSVKDFFENRLPYVVETMLSLMESKIKFLVNETSFFKSSFLVKEGFVKQENFVGLFGVVGLFECVEKLTSFSGEPLALGNSDLADEMGIRVMDAVQAKLDSFKSEYSNIWDHKFMLHAQVGAANDIGTTPGARIQIGHEPDMYEHIANAAKFHKYFPSGIGDHFPFEETAKKNPAAVLDIFKAAFRLGMRYISSYGADADLIRVTGYLVKKSDAEKFRNGEQVSYDTVQYAQDALFQNGVLERKVQHANS</sequence>
<dbReference type="SUPFAM" id="SSF51998">
    <property type="entry name" value="PFL-like glycyl radical enzymes"/>
    <property type="match status" value="1"/>
</dbReference>
<dbReference type="RefSeq" id="WP_115312046.1">
    <property type="nucleotide sequence ID" value="NZ_UGTH01000001.1"/>
</dbReference>
<dbReference type="NCBIfam" id="TIGR04040">
    <property type="entry name" value="glycyl_YjjI"/>
    <property type="match status" value="1"/>
</dbReference>
<evidence type="ECO:0000313" key="2">
    <source>
        <dbReference type="Proteomes" id="UP000254777"/>
    </source>
</evidence>
<dbReference type="Pfam" id="PF11230">
    <property type="entry name" value="YjjI-like"/>
    <property type="match status" value="1"/>
</dbReference>
<dbReference type="AlphaFoldDB" id="A0A379DAS5"/>
<reference evidence="1 2" key="1">
    <citation type="submission" date="2018-06" db="EMBL/GenBank/DDBJ databases">
        <authorList>
            <consortium name="Pathogen Informatics"/>
            <person name="Doyle S."/>
        </authorList>
    </citation>
    <scope>NUCLEOTIDE SEQUENCE [LARGE SCALE GENOMIC DNA]</scope>
    <source>
        <strain evidence="1 2">NCTC11088</strain>
    </source>
</reference>
<name>A0A379DAS5_9FIRM</name>
<dbReference type="Proteomes" id="UP000254777">
    <property type="component" value="Unassembled WGS sequence"/>
</dbReference>
<dbReference type="InterPro" id="IPR016905">
    <property type="entry name" value="Glycyl_radical_YjjI-like"/>
</dbReference>
<dbReference type="PIRSF" id="PIRSF028991">
    <property type="entry name" value="Glycl_rad_HI0521_prd"/>
    <property type="match status" value="1"/>
</dbReference>
<protein>
    <submittedName>
        <fullName evidence="1">Glycine radical enzyme, YjjI family</fullName>
    </submittedName>
</protein>
<accession>A0A379DAS5</accession>
<gene>
    <name evidence="1" type="ORF">NCTC11088_00884</name>
</gene>